<reference evidence="2" key="1">
    <citation type="submission" date="2015-07" db="EMBL/GenBank/DDBJ databases">
        <title>Adaptation to a free-living lifestyle via gene acquisitions in the diplomonad Trepomonas sp. PC1.</title>
        <authorList>
            <person name="Xu F."/>
            <person name="Jerlstrom-Hultqvist J."/>
            <person name="Kolisko M."/>
            <person name="Simpson A.G.B."/>
            <person name="Roger A.J."/>
            <person name="Svard S.G."/>
            <person name="Andersson J.O."/>
        </authorList>
    </citation>
    <scope>NUCLEOTIDE SEQUENCE</scope>
    <source>
        <strain evidence="2">PC1</strain>
    </source>
</reference>
<dbReference type="Pfam" id="PF00249">
    <property type="entry name" value="Myb_DNA-binding"/>
    <property type="match status" value="2"/>
</dbReference>
<dbReference type="SUPFAM" id="SSF46689">
    <property type="entry name" value="Homeodomain-like"/>
    <property type="match status" value="2"/>
</dbReference>
<evidence type="ECO:0000313" key="2">
    <source>
        <dbReference type="EMBL" id="JAP91603.1"/>
    </source>
</evidence>
<sequence length="150" mass="18311">MEQMWSQEKTQQLLYLVQEHTNAKNKTNWELVASQMGGVTLLQCKQHYVKNYVLNISADEKYHEWTDLEKDLLLDCVQLYGKDWDRIQHQCFGWMTPIKLKNKHYAIMKLREEHEHQLQHQKRVEMRKHRNVQYDDEVVYKAIRQILQIE</sequence>
<dbReference type="PROSITE" id="PS50090">
    <property type="entry name" value="MYB_LIKE"/>
    <property type="match status" value="1"/>
</dbReference>
<protein>
    <submittedName>
        <fullName evidence="2">Myb-like DNA-binding domain-containing protein</fullName>
    </submittedName>
</protein>
<accession>A0A146K3X8</accession>
<feature type="domain" description="Myb-like" evidence="1">
    <location>
        <begin position="1"/>
        <end position="52"/>
    </location>
</feature>
<keyword evidence="2" id="KW-0238">DNA-binding</keyword>
<dbReference type="InterPro" id="IPR009057">
    <property type="entry name" value="Homeodomain-like_sf"/>
</dbReference>
<organism evidence="2">
    <name type="scientific">Trepomonas sp. PC1</name>
    <dbReference type="NCBI Taxonomy" id="1076344"/>
    <lineage>
        <taxon>Eukaryota</taxon>
        <taxon>Metamonada</taxon>
        <taxon>Diplomonadida</taxon>
        <taxon>Hexamitidae</taxon>
        <taxon>Hexamitinae</taxon>
        <taxon>Trepomonas</taxon>
    </lineage>
</organism>
<evidence type="ECO:0000259" key="1">
    <source>
        <dbReference type="PROSITE" id="PS50090"/>
    </source>
</evidence>
<name>A0A146K3X8_9EUKA</name>
<dbReference type="SMART" id="SM00717">
    <property type="entry name" value="SANT"/>
    <property type="match status" value="2"/>
</dbReference>
<dbReference type="InterPro" id="IPR001005">
    <property type="entry name" value="SANT/Myb"/>
</dbReference>
<dbReference type="CDD" id="cd00167">
    <property type="entry name" value="SANT"/>
    <property type="match status" value="1"/>
</dbReference>
<dbReference type="Gene3D" id="1.10.10.60">
    <property type="entry name" value="Homeodomain-like"/>
    <property type="match status" value="2"/>
</dbReference>
<dbReference type="AlphaFoldDB" id="A0A146K3X8"/>
<dbReference type="GO" id="GO:0003677">
    <property type="term" value="F:DNA binding"/>
    <property type="evidence" value="ECO:0007669"/>
    <property type="project" value="UniProtKB-KW"/>
</dbReference>
<proteinExistence type="predicted"/>
<gene>
    <name evidence="2" type="ORF">TPC1_16737</name>
</gene>
<dbReference type="EMBL" id="GDID01005003">
    <property type="protein sequence ID" value="JAP91603.1"/>
    <property type="molecule type" value="Transcribed_RNA"/>
</dbReference>